<reference evidence="7 8" key="1">
    <citation type="submission" date="2018-01" db="EMBL/GenBank/DDBJ databases">
        <title>Saezia sanguinis gen. nov., sp. nov., in the order Burkholderiales isolated from human blood.</title>
        <authorList>
            <person name="Medina-Pascual M.J."/>
            <person name="Valdezate S."/>
            <person name="Monzon S."/>
            <person name="Cuesta I."/>
            <person name="Carrasco G."/>
            <person name="Villalon P."/>
            <person name="Saez-Nieto J.A."/>
        </authorList>
    </citation>
    <scope>NUCLEOTIDE SEQUENCE [LARGE SCALE GENOMIC DNA]</scope>
    <source>
        <strain evidence="7 8">CNM695-12</strain>
    </source>
</reference>
<gene>
    <name evidence="7" type="primary">mdoD</name>
    <name evidence="7" type="ORF">CUZ56_01446</name>
</gene>
<protein>
    <submittedName>
        <fullName evidence="7">Glucans biosynthesis protein D</fullName>
    </submittedName>
</protein>
<dbReference type="Pfam" id="PF04349">
    <property type="entry name" value="MdoG"/>
    <property type="match status" value="1"/>
</dbReference>
<dbReference type="GO" id="GO:0051274">
    <property type="term" value="P:beta-glucan biosynthetic process"/>
    <property type="evidence" value="ECO:0007669"/>
    <property type="project" value="TreeGrafter"/>
</dbReference>
<dbReference type="InterPro" id="IPR011013">
    <property type="entry name" value="Gal_mutarotase_sf_dom"/>
</dbReference>
<comment type="subcellular location">
    <subcellularLocation>
        <location evidence="1">Periplasm</location>
    </subcellularLocation>
</comment>
<keyword evidence="8" id="KW-1185">Reference proteome</keyword>
<dbReference type="PANTHER" id="PTHR30504:SF3">
    <property type="entry name" value="GLUCANS BIOSYNTHESIS PROTEIN D"/>
    <property type="match status" value="1"/>
</dbReference>
<dbReference type="InterPro" id="IPR013783">
    <property type="entry name" value="Ig-like_fold"/>
</dbReference>
<dbReference type="FunFam" id="2.70.98.10:FF:000001">
    <property type="entry name" value="Glucans biosynthesis protein G"/>
    <property type="match status" value="1"/>
</dbReference>
<sequence>MDRRHFLSSSGKAIGAGSVVSALSLWSTLTQAEQLRVLGASQRFDLDILKAHAQKMASEAYVVHNNHLPAEVSKLNWDQYQSIQFKDDHTLWGDDKLPLAAKFFHLGLFFKTPVQMYQVVDGQAQELAYDPAMFNYGKSGLDGSKLPADLGFAGFRLLDTQDMTRDIAAFLGASYFRAVGVEKQYGLSARGLAIDTAMPYPEEFPEFIAFWLEKPAADAKALKVYALLDSPSITGAYQFTITPGDTLTMDVAAYLYPRKEIARMGIGPCTSMYQYGENDKRMAWDWRPEIHDSDGLQLHTGNGEWIWRPLANPVHLRFNAFQDNNPRGFGLVQRDRNFDHYQDDGIFYERRPSLWVEPQGNWGAGSVDLVEIPTVDETFDNIVAFWTPAQKPQRGDELAYQYRLYWGGLPPVSSPLAHCVDTYTGLGGVVGQKRTYYSQRFVVDFVGSILEKLPENATVKPVITVSRGEVELASVRPQYEKKGYRAMFDLKPDDSTSQIDIRLYLEHEGQVLSETWLYQWNPPPLNQRTLY</sequence>
<dbReference type="RefSeq" id="WP_126979569.1">
    <property type="nucleotide sequence ID" value="NZ_PQSP01000002.1"/>
</dbReference>
<evidence type="ECO:0000256" key="3">
    <source>
        <dbReference type="ARBA" id="ARBA00009284"/>
    </source>
</evidence>
<dbReference type="Proteomes" id="UP000286947">
    <property type="component" value="Unassembled WGS sequence"/>
</dbReference>
<dbReference type="GO" id="GO:0003824">
    <property type="term" value="F:catalytic activity"/>
    <property type="evidence" value="ECO:0007669"/>
    <property type="project" value="InterPro"/>
</dbReference>
<evidence type="ECO:0000256" key="5">
    <source>
        <dbReference type="ARBA" id="ARBA00022764"/>
    </source>
</evidence>
<comment type="caution">
    <text evidence="7">The sequence shown here is derived from an EMBL/GenBank/DDBJ whole genome shotgun (WGS) entry which is preliminary data.</text>
</comment>
<dbReference type="UniPathway" id="UPA00637"/>
<dbReference type="SUPFAM" id="SSF81296">
    <property type="entry name" value="E set domains"/>
    <property type="match status" value="1"/>
</dbReference>
<evidence type="ECO:0000256" key="1">
    <source>
        <dbReference type="ARBA" id="ARBA00004418"/>
    </source>
</evidence>
<evidence type="ECO:0000313" key="8">
    <source>
        <dbReference type="Proteomes" id="UP000286947"/>
    </source>
</evidence>
<comment type="pathway">
    <text evidence="2">Glycan metabolism; osmoregulated periplasmic glucan (OPG) biosynthesis.</text>
</comment>
<dbReference type="Gene3D" id="2.60.40.10">
    <property type="entry name" value="Immunoglobulins"/>
    <property type="match status" value="1"/>
</dbReference>
<name>A0A433SFF6_9BURK</name>
<organism evidence="7 8">
    <name type="scientific">Saezia sanguinis</name>
    <dbReference type="NCBI Taxonomy" id="1965230"/>
    <lineage>
        <taxon>Bacteria</taxon>
        <taxon>Pseudomonadati</taxon>
        <taxon>Pseudomonadota</taxon>
        <taxon>Betaproteobacteria</taxon>
        <taxon>Burkholderiales</taxon>
        <taxon>Saeziaceae</taxon>
        <taxon>Saezia</taxon>
    </lineage>
</organism>
<dbReference type="PANTHER" id="PTHR30504">
    <property type="entry name" value="GLUCANS BIOSYNTHESIS PROTEIN"/>
    <property type="match status" value="1"/>
</dbReference>
<dbReference type="GO" id="GO:0030288">
    <property type="term" value="C:outer membrane-bounded periplasmic space"/>
    <property type="evidence" value="ECO:0007669"/>
    <property type="project" value="TreeGrafter"/>
</dbReference>
<dbReference type="GO" id="GO:0030246">
    <property type="term" value="F:carbohydrate binding"/>
    <property type="evidence" value="ECO:0007669"/>
    <property type="project" value="InterPro"/>
</dbReference>
<dbReference type="Gene3D" id="2.70.98.10">
    <property type="match status" value="1"/>
</dbReference>
<keyword evidence="4" id="KW-0732">Signal</keyword>
<evidence type="ECO:0000313" key="7">
    <source>
        <dbReference type="EMBL" id="RUS67499.1"/>
    </source>
</evidence>
<dbReference type="OrthoDB" id="335750at2"/>
<feature type="domain" description="Glucan biosynthesis periplasmic MdoG C-terminal" evidence="6">
    <location>
        <begin position="44"/>
        <end position="520"/>
    </location>
</feature>
<comment type="similarity">
    <text evidence="3">Belongs to the OpgD/OpgG family.</text>
</comment>
<accession>A0A433SFF6</accession>
<dbReference type="EMBL" id="PQSP01000002">
    <property type="protein sequence ID" value="RUS67499.1"/>
    <property type="molecule type" value="Genomic_DNA"/>
</dbReference>
<dbReference type="SUPFAM" id="SSF74650">
    <property type="entry name" value="Galactose mutarotase-like"/>
    <property type="match status" value="1"/>
</dbReference>
<dbReference type="InterPro" id="IPR014718">
    <property type="entry name" value="GH-type_carb-bd"/>
</dbReference>
<dbReference type="InterPro" id="IPR014438">
    <property type="entry name" value="Glucan_biosyn_MdoG/MdoD"/>
</dbReference>
<keyword evidence="5" id="KW-0574">Periplasm</keyword>
<dbReference type="InterPro" id="IPR007444">
    <property type="entry name" value="Glucan_biosyn_MdoG_C"/>
</dbReference>
<proteinExistence type="inferred from homology"/>
<dbReference type="AlphaFoldDB" id="A0A433SFF6"/>
<dbReference type="PIRSF" id="PIRSF006281">
    <property type="entry name" value="MdoG"/>
    <property type="match status" value="1"/>
</dbReference>
<evidence type="ECO:0000256" key="2">
    <source>
        <dbReference type="ARBA" id="ARBA00005001"/>
    </source>
</evidence>
<evidence type="ECO:0000259" key="6">
    <source>
        <dbReference type="Pfam" id="PF04349"/>
    </source>
</evidence>
<evidence type="ECO:0000256" key="4">
    <source>
        <dbReference type="ARBA" id="ARBA00022729"/>
    </source>
</evidence>
<dbReference type="InterPro" id="IPR014756">
    <property type="entry name" value="Ig_E-set"/>
</dbReference>